<evidence type="ECO:0000256" key="4">
    <source>
        <dbReference type="ARBA" id="ARBA00022737"/>
    </source>
</evidence>
<keyword evidence="6" id="KW-1185">Reference proteome</keyword>
<evidence type="ECO:0000313" key="5">
    <source>
        <dbReference type="EMBL" id="CCE92113.1"/>
    </source>
</evidence>
<dbReference type="InterPro" id="IPR001680">
    <property type="entry name" value="WD40_rpt"/>
</dbReference>
<dbReference type="RefSeq" id="XP_003681324.1">
    <property type="nucleotide sequence ID" value="XM_003681276.1"/>
</dbReference>
<dbReference type="PANTHER" id="PTHR12442:SF22">
    <property type="entry name" value="CYTOPLASMIC DYNEIN 1 INTERMEDIATE CHAIN-RELATED"/>
    <property type="match status" value="1"/>
</dbReference>
<dbReference type="GO" id="GO:0005868">
    <property type="term" value="C:cytoplasmic dynein complex"/>
    <property type="evidence" value="ECO:0007669"/>
    <property type="project" value="TreeGrafter"/>
</dbReference>
<dbReference type="GO" id="GO:0010970">
    <property type="term" value="P:transport along microtubule"/>
    <property type="evidence" value="ECO:0007669"/>
    <property type="project" value="TreeGrafter"/>
</dbReference>
<dbReference type="SUPFAM" id="SSF50978">
    <property type="entry name" value="WD40 repeat-like"/>
    <property type="match status" value="1"/>
</dbReference>
<dbReference type="InParanoid" id="G8ZU19"/>
<dbReference type="PANTHER" id="PTHR12442">
    <property type="entry name" value="DYNEIN INTERMEDIATE CHAIN"/>
    <property type="match status" value="1"/>
</dbReference>
<dbReference type="KEGG" id="tdl:TDEL_0D05290"/>
<dbReference type="STRING" id="1076872.G8ZU19"/>
<dbReference type="InterPro" id="IPR015943">
    <property type="entry name" value="WD40/YVTN_repeat-like_dom_sf"/>
</dbReference>
<dbReference type="InterPro" id="IPR050687">
    <property type="entry name" value="Dynein_IC"/>
</dbReference>
<accession>G8ZU19</accession>
<proteinExistence type="predicted"/>
<dbReference type="Gene3D" id="2.130.10.10">
    <property type="entry name" value="YVTN repeat-like/Quinoprotein amine dehydrogenase"/>
    <property type="match status" value="1"/>
</dbReference>
<name>G8ZU19_TORDE</name>
<gene>
    <name evidence="5" type="primary">TDEL0D05290</name>
    <name evidence="5" type="ORF">TDEL_0D05290</name>
</gene>
<keyword evidence="4" id="KW-0677">Repeat</keyword>
<dbReference type="Proteomes" id="UP000005627">
    <property type="component" value="Chromosome 4"/>
</dbReference>
<organism evidence="5 6">
    <name type="scientific">Torulaspora delbrueckii</name>
    <name type="common">Yeast</name>
    <name type="synonym">Candida colliculosa</name>
    <dbReference type="NCBI Taxonomy" id="4950"/>
    <lineage>
        <taxon>Eukaryota</taxon>
        <taxon>Fungi</taxon>
        <taxon>Dikarya</taxon>
        <taxon>Ascomycota</taxon>
        <taxon>Saccharomycotina</taxon>
        <taxon>Saccharomycetes</taxon>
        <taxon>Saccharomycetales</taxon>
        <taxon>Saccharomycetaceae</taxon>
        <taxon>Torulaspora</taxon>
    </lineage>
</organism>
<dbReference type="AlphaFoldDB" id="G8ZU19"/>
<dbReference type="GO" id="GO:0005737">
    <property type="term" value="C:cytoplasm"/>
    <property type="evidence" value="ECO:0007669"/>
    <property type="project" value="UniProtKB-SubCell"/>
</dbReference>
<comment type="subcellular location">
    <subcellularLocation>
        <location evidence="1">Cytoplasm</location>
    </subcellularLocation>
</comment>
<dbReference type="SMART" id="SM00320">
    <property type="entry name" value="WD40"/>
    <property type="match status" value="2"/>
</dbReference>
<reference evidence="5 6" key="1">
    <citation type="journal article" date="2011" name="Proc. Natl. Acad. Sci. U.S.A.">
        <title>Evolutionary erosion of yeast sex chromosomes by mating-type switching accidents.</title>
        <authorList>
            <person name="Gordon J.L."/>
            <person name="Armisen D."/>
            <person name="Proux-Wera E."/>
            <person name="Oheigeartaigh S.S."/>
            <person name="Byrne K.P."/>
            <person name="Wolfe K.H."/>
        </authorList>
    </citation>
    <scope>NUCLEOTIDE SEQUENCE [LARGE SCALE GENOMIC DNA]</scope>
    <source>
        <strain evidence="6">ATCC 10662 / CBS 1146 / NBRC 0425 / NCYC 2629 / NRRL Y-866</strain>
    </source>
</reference>
<keyword evidence="2" id="KW-0963">Cytoplasm</keyword>
<dbReference type="OrthoDB" id="366230at2759"/>
<dbReference type="EMBL" id="HE616745">
    <property type="protein sequence ID" value="CCE92113.1"/>
    <property type="molecule type" value="Genomic_DNA"/>
</dbReference>
<evidence type="ECO:0000313" key="6">
    <source>
        <dbReference type="Proteomes" id="UP000005627"/>
    </source>
</evidence>
<evidence type="ECO:0000256" key="2">
    <source>
        <dbReference type="ARBA" id="ARBA00022490"/>
    </source>
</evidence>
<evidence type="ECO:0000256" key="3">
    <source>
        <dbReference type="ARBA" id="ARBA00022574"/>
    </source>
</evidence>
<dbReference type="GeneID" id="11503480"/>
<evidence type="ECO:0000256" key="1">
    <source>
        <dbReference type="ARBA" id="ARBA00004496"/>
    </source>
</evidence>
<keyword evidence="3" id="KW-0853">WD repeat</keyword>
<dbReference type="GO" id="GO:0045503">
    <property type="term" value="F:dynein light chain binding"/>
    <property type="evidence" value="ECO:0007669"/>
    <property type="project" value="TreeGrafter"/>
</dbReference>
<dbReference type="HOGENOM" id="CLU_020687_0_0_1"/>
<dbReference type="eggNOG" id="ENOG502R5J2">
    <property type="taxonomic scope" value="Eukaryota"/>
</dbReference>
<dbReference type="FunCoup" id="G8ZU19">
    <property type="interactions" value="90"/>
</dbReference>
<dbReference type="InterPro" id="IPR036322">
    <property type="entry name" value="WD40_repeat_dom_sf"/>
</dbReference>
<protein>
    <submittedName>
        <fullName evidence="5">Uncharacterized protein</fullName>
    </submittedName>
</protein>
<sequence>MDKLKELELKKRQLKELRERRRANPYESILDEILQKIRQNDDERKDINSMVSISVQTDIPVDASAVTLDKEEVHQVKKKAITYDKAIQTSALSIETPSLKVPTIVQETDEDDETSSISESSQDLIPLTTLLVESQQNSVCAKSFSLQEVLRGPLPSDKRSFNSSSISKILFLGDWTPNLELRPGAKLRCVSLDYHEGLVAATFQSVPLDKCNVLLTPWSHVLVFKWDTSQLIDRIDFRGQLLSKTMFLRKSVYSHVTSMLITSLAGKTMLYELRCVEDQASTKKIERNIISKNLFACPVHAVEEYTNVPIGYERFIAASSNGVLNEFNTLDLSTYADATSDRASLSDVKVVPPRPSDLIALGEDSDDEEEVKTKDPLEVAKKLFIDRLSKVAIYDRLAITAISISPNDPNCIYIGSEDGGIYRFHLDEVKFGALKIPLDNNGFLPIHSDRELIDESPRLFHSSHVIALAHNTDGLLMSSSLDWSCKLWDPLQNSHLGSIDVGSPIIDAQWLDEEAQLCGVLTWDIFHIIQWHYSSTVNSKTLVKQWHSVSIPKIIHKLTVQDSSCENFTCFKIFKQGESHHLLAIGCNHQEVRFYRLPMAS</sequence>
<dbReference type="GO" id="GO:0045504">
    <property type="term" value="F:dynein heavy chain binding"/>
    <property type="evidence" value="ECO:0007669"/>
    <property type="project" value="TreeGrafter"/>
</dbReference>